<dbReference type="InterPro" id="IPR051499">
    <property type="entry name" value="Phosducin-like_reg"/>
</dbReference>
<dbReference type="EMBL" id="CWKI01000003">
    <property type="protein sequence ID" value="CTR06244.1"/>
    <property type="molecule type" value="Genomic_DNA"/>
</dbReference>
<proteinExistence type="inferred from homology"/>
<gene>
    <name evidence="4" type="primary">FGENESH: predicted gene_3.556</name>
    <name evidence="5" type="ORF">AAT19DRAFT_13378</name>
    <name evidence="4" type="ORF">BN2166_0021050</name>
</gene>
<dbReference type="Pfam" id="PF02114">
    <property type="entry name" value="Phosducin"/>
    <property type="match status" value="1"/>
</dbReference>
<dbReference type="SUPFAM" id="SSF52047">
    <property type="entry name" value="RNI-like"/>
    <property type="match status" value="1"/>
</dbReference>
<feature type="compositionally biased region" description="Low complexity" evidence="2">
    <location>
        <begin position="542"/>
        <end position="569"/>
    </location>
</feature>
<feature type="compositionally biased region" description="Acidic residues" evidence="2">
    <location>
        <begin position="838"/>
        <end position="848"/>
    </location>
</feature>
<dbReference type="SUPFAM" id="SSF52833">
    <property type="entry name" value="Thioredoxin-like"/>
    <property type="match status" value="1"/>
</dbReference>
<evidence type="ECO:0000313" key="6">
    <source>
        <dbReference type="Proteomes" id="UP000199069"/>
    </source>
</evidence>
<evidence type="ECO:0000256" key="1">
    <source>
        <dbReference type="ARBA" id="ARBA00009686"/>
    </source>
</evidence>
<feature type="compositionally biased region" description="Low complexity" evidence="2">
    <location>
        <begin position="456"/>
        <end position="471"/>
    </location>
</feature>
<feature type="compositionally biased region" description="Low complexity" evidence="2">
    <location>
        <begin position="329"/>
        <end position="353"/>
    </location>
</feature>
<dbReference type="EMBL" id="LCTV02000003">
    <property type="protein sequence ID" value="PRQ76356.1"/>
    <property type="molecule type" value="Genomic_DNA"/>
</dbReference>
<dbReference type="Proteomes" id="UP000239560">
    <property type="component" value="Unassembled WGS sequence"/>
</dbReference>
<dbReference type="PANTHER" id="PTHR46052">
    <property type="entry name" value="PHOSDUCIN-LIKE PROTEIN"/>
    <property type="match status" value="1"/>
</dbReference>
<dbReference type="InterPro" id="IPR001611">
    <property type="entry name" value="Leu-rich_rpt"/>
</dbReference>
<comment type="similarity">
    <text evidence="1">Belongs to the phosducin family.</text>
</comment>
<feature type="region of interest" description="Disordered" evidence="2">
    <location>
        <begin position="365"/>
        <end position="431"/>
    </location>
</feature>
<dbReference type="OrthoDB" id="120976at2759"/>
<feature type="compositionally biased region" description="Low complexity" evidence="2">
    <location>
        <begin position="1455"/>
        <end position="1467"/>
    </location>
</feature>
<dbReference type="Pfam" id="PF13516">
    <property type="entry name" value="LRR_6"/>
    <property type="match status" value="3"/>
</dbReference>
<feature type="domain" description="Phosducin" evidence="3">
    <location>
        <begin position="105"/>
        <end position="249"/>
    </location>
</feature>
<organism evidence="4 6">
    <name type="scientific">Rhodotorula toruloides</name>
    <name type="common">Yeast</name>
    <name type="synonym">Rhodosporidium toruloides</name>
    <dbReference type="NCBI Taxonomy" id="5286"/>
    <lineage>
        <taxon>Eukaryota</taxon>
        <taxon>Fungi</taxon>
        <taxon>Dikarya</taxon>
        <taxon>Basidiomycota</taxon>
        <taxon>Pucciniomycotina</taxon>
        <taxon>Microbotryomycetes</taxon>
        <taxon>Sporidiobolales</taxon>
        <taxon>Sporidiobolaceae</taxon>
        <taxon>Rhodotorula</taxon>
    </lineage>
</organism>
<reference evidence="4 6" key="1">
    <citation type="submission" date="2015-07" db="EMBL/GenBank/DDBJ databases">
        <authorList>
            <person name="Cajimat M.N.B."/>
            <person name="Milazzo M.L."/>
            <person name="Fulhorst C.F."/>
        </authorList>
    </citation>
    <scope>NUCLEOTIDE SEQUENCE [LARGE SCALE GENOMIC DNA]</scope>
    <source>
        <strain evidence="4">Single colony</strain>
    </source>
</reference>
<feature type="region of interest" description="Disordered" evidence="2">
    <location>
        <begin position="452"/>
        <end position="471"/>
    </location>
</feature>
<protein>
    <recommendedName>
        <fullName evidence="3">Phosducin domain-containing protein</fullName>
    </recommendedName>
</protein>
<evidence type="ECO:0000313" key="7">
    <source>
        <dbReference type="Proteomes" id="UP000239560"/>
    </source>
</evidence>
<evidence type="ECO:0000313" key="4">
    <source>
        <dbReference type="EMBL" id="CTR06244.1"/>
    </source>
</evidence>
<feature type="compositionally biased region" description="Pro residues" evidence="2">
    <location>
        <begin position="570"/>
        <end position="579"/>
    </location>
</feature>
<reference evidence="5 7" key="2">
    <citation type="journal article" date="2018" name="Elife">
        <title>Functional genomics of lipid metabolism in the oleaginous yeast Rhodosporidium toruloides.</title>
        <authorList>
            <person name="Coradetti S.T."/>
            <person name="Pinel D."/>
            <person name="Geiselman G."/>
            <person name="Ito M."/>
            <person name="Mondo S."/>
            <person name="Reilly M.C."/>
            <person name="Cheng Y.F."/>
            <person name="Bauer S."/>
            <person name="Grigoriev I."/>
            <person name="Gladden J.M."/>
            <person name="Simmons B.A."/>
            <person name="Brem R."/>
            <person name="Arkin A.P."/>
            <person name="Skerker J.M."/>
        </authorList>
    </citation>
    <scope>NUCLEOTIDE SEQUENCE [LARGE SCALE GENOMIC DNA]</scope>
    <source>
        <strain evidence="5 7">NBRC 0880</strain>
    </source>
</reference>
<evidence type="ECO:0000256" key="2">
    <source>
        <dbReference type="SAM" id="MobiDB-lite"/>
    </source>
</evidence>
<feature type="compositionally biased region" description="Low complexity" evidence="2">
    <location>
        <begin position="19"/>
        <end position="38"/>
    </location>
</feature>
<feature type="compositionally biased region" description="Basic and acidic residues" evidence="2">
    <location>
        <begin position="1504"/>
        <end position="1522"/>
    </location>
</feature>
<evidence type="ECO:0000259" key="3">
    <source>
        <dbReference type="Pfam" id="PF02114"/>
    </source>
</evidence>
<feature type="region of interest" description="Disordered" evidence="2">
    <location>
        <begin position="799"/>
        <end position="887"/>
    </location>
</feature>
<dbReference type="OMA" id="KIRFRGW"/>
<name>A0A0K3C942_RHOTO</name>
<sequence>MEQMFLDGTHPALQRDADAAATLRASSPPRSRSSSPTPRSDDDEDGPRFTAIDPDPPKGGEMPSRAPGGGKRGQSRNTGVKGVRADYKEAQRAMQNGNGGVNGLAEKVRTKMVVSLDKEEEEDDELAELRRKRLQELQMQGSGERRGSDALGNRIFGHLREVGVEGYVNAVEEEDEDVAVVVHLYERRIQICELLNTHLAHLARLYPSTKFIRCVASELDFMSSDIDASTLPTILIYRKGDLEATWVRFDLELPSGEIRDGDRGRKEVEEFLAGCVAKPQALWTSMSDAEAAATPAEVDAADSAGRVEEDTVRGVERRPDGGDEHSTGEEAGSTEGTASESEPASAAGSSDGALPADFAVSLAPSDGAGEVVSPDSTKASSATNDTATTAVTPAEPVTSHPPPPRRRRLPPPPAKGILRPPQSSHAASSRFSFRRDILQPFNSSYVRAAGVAEGQASTTGGNPPAGATGVGEAVGNAAATAGGFFGNALKKLSAAAAAAGATTIAAAGPQPADQGKVQANGVRAEAATASQTKQLPPTQPNASTSSVATTSTAVSTASTAVASPPSSQQPAPPPQPSHPLPVSSLKLVRFRMSSLKVVYPINHGTLEAIAPEEEGATRDRIEEEFRAKKGKGKARVADVPSDEKAAEEEKKVWTGEELGRLYAECCRTREEPGIERVKRAFRENPTAPPKALDLSHEFLSHGAVEALSDVLSVDWGCKKLVLEGCGLDDESVKPLLHALLVSASIPTVSLAGNKRIRNRGWKLIAVFLRKAKFLRYLDLSETSIDRRAAEWLVQAITPQPVVPPVPPQPSLPASPASETGQNEAMGKKDLSKKVGGLWDDDDESDAEDGAQPKGAAKEANAAPEGESTQEKAEADEQVVPPPPRDPLFDIAPLLKEDWSSEPSTVLSLRMENCGLRGPALEVIANGIRSSQIKHVSLRRNRINAAGGVALAAIIRDYPVSSDPSSAFSPSPASATPFSASLFGHSNGSNDSLSTASPAFEAGNSVTARPQHRDSDGGRHRPSSSTTLLSAELQDGQERPAAMTEREVFRLSEARARLRKQIDGLPRIGALLTLDVKGNDIRNGVTYIAQVLKRNRTLKVLNLSENRIDVQGLIVIGEALKYNTTLETLDMSHNPCCGPTIEGIMALRSAMMVSPTLKRVFLNSTDLTSEGAIALAEFLPEARSILHLDLTSNQIDISGVMALAVSIKLNSTIRCLDLNIPFDDPDFSRFSQEILLQCVRNTELAQAKADEEARAATDGSKRVVVAQPIRKSALASSLEARQAAEERQERRRQAALRTQKDIFAAAAETRDVVAELLAVDQQAAAKGIIVAPSEVVRDALLQVQLCEAQLAEAFTGARQGEERERAELLITELSSLLDLAKSLYDKPPPSPQQNGAGSPHLQVPEGSLAADVPPSSSLTFSLQDSDSDDDAAAQAAMDKNVGDDAAEQTLEVDEASSSSDSLRSPIQSESRAMVMEESEVFRKGVALGVDDVPSEDEEDDGEDGEERKKQSEVSGEELRKEILETPVTRSPRTSFSDVQDKPRIDRRASDASDRSTVSDS</sequence>
<feature type="compositionally biased region" description="Basic and acidic residues" evidence="2">
    <location>
        <begin position="1537"/>
        <end position="1552"/>
    </location>
</feature>
<keyword evidence="6" id="KW-1185">Reference proteome</keyword>
<dbReference type="Gene3D" id="3.40.30.10">
    <property type="entry name" value="Glutaredoxin"/>
    <property type="match status" value="1"/>
</dbReference>
<dbReference type="InterPro" id="IPR024253">
    <property type="entry name" value="Phosducin_thioredoxin-like_dom"/>
</dbReference>
<dbReference type="PANTHER" id="PTHR46052:SF1">
    <property type="entry name" value="PHOSDUCIN-LIKE PROTEIN"/>
    <property type="match status" value="1"/>
</dbReference>
<dbReference type="InterPro" id="IPR032675">
    <property type="entry name" value="LRR_dom_sf"/>
</dbReference>
<accession>A0A0K3C942</accession>
<dbReference type="Gene3D" id="3.80.10.10">
    <property type="entry name" value="Ribonuclease Inhibitor"/>
    <property type="match status" value="3"/>
</dbReference>
<feature type="region of interest" description="Disordered" evidence="2">
    <location>
        <begin position="1"/>
        <end position="81"/>
    </location>
</feature>
<feature type="compositionally biased region" description="Basic and acidic residues" evidence="2">
    <location>
        <begin position="305"/>
        <end position="328"/>
    </location>
</feature>
<feature type="region of interest" description="Disordered" evidence="2">
    <location>
        <begin position="507"/>
        <end position="580"/>
    </location>
</feature>
<evidence type="ECO:0000313" key="5">
    <source>
        <dbReference type="EMBL" id="PRQ76356.1"/>
    </source>
</evidence>
<feature type="compositionally biased region" description="Pro residues" evidence="2">
    <location>
        <begin position="800"/>
        <end position="812"/>
    </location>
</feature>
<feature type="compositionally biased region" description="Polar residues" evidence="2">
    <location>
        <begin position="1526"/>
        <end position="1536"/>
    </location>
</feature>
<feature type="region of interest" description="Disordered" evidence="2">
    <location>
        <begin position="1381"/>
        <end position="1435"/>
    </location>
</feature>
<dbReference type="Proteomes" id="UP000199069">
    <property type="component" value="Unassembled WGS sequence"/>
</dbReference>
<feature type="region of interest" description="Disordered" evidence="2">
    <location>
        <begin position="293"/>
        <end position="353"/>
    </location>
</feature>
<feature type="compositionally biased region" description="Low complexity" evidence="2">
    <location>
        <begin position="376"/>
        <end position="398"/>
    </location>
</feature>
<dbReference type="SMART" id="SM00368">
    <property type="entry name" value="LRR_RI"/>
    <property type="match status" value="8"/>
</dbReference>
<feature type="region of interest" description="Disordered" evidence="2">
    <location>
        <begin position="1002"/>
        <end position="1042"/>
    </location>
</feature>
<feature type="region of interest" description="Disordered" evidence="2">
    <location>
        <begin position="1449"/>
        <end position="1559"/>
    </location>
</feature>
<dbReference type="InterPro" id="IPR036249">
    <property type="entry name" value="Thioredoxin-like_sf"/>
</dbReference>
<feature type="compositionally biased region" description="Low complexity" evidence="2">
    <location>
        <begin position="293"/>
        <end position="304"/>
    </location>
</feature>
<feature type="compositionally biased region" description="Acidic residues" evidence="2">
    <location>
        <begin position="1491"/>
        <end position="1503"/>
    </location>
</feature>